<reference evidence="1" key="1">
    <citation type="submission" date="2021-09" db="EMBL/GenBank/DDBJ databases">
        <title>The genome of Mauremys mutica provides insights into the evolution of semi-aquatic lifestyle.</title>
        <authorList>
            <person name="Gong S."/>
            <person name="Gao Y."/>
        </authorList>
    </citation>
    <scope>NUCLEOTIDE SEQUENCE</scope>
    <source>
        <strain evidence="1">MM-2020</strain>
        <tissue evidence="1">Muscle</tissue>
    </source>
</reference>
<sequence length="130" mass="13236">MPSPSVCPHPTAHPCEPCLAQPPCVGGLGQQARALHLGQASVRKWHQGARQSGRVLAGAWQGHGLQRLSATAGHTGLGQESGCAKCRGKSQPSMCQGFPLPTPVTPGCTTAQEAAPSQGLACALSSIAPR</sequence>
<evidence type="ECO:0000313" key="2">
    <source>
        <dbReference type="Proteomes" id="UP000827986"/>
    </source>
</evidence>
<proteinExistence type="predicted"/>
<dbReference type="Proteomes" id="UP000827986">
    <property type="component" value="Unassembled WGS sequence"/>
</dbReference>
<gene>
    <name evidence="1" type="ORF">KIL84_016171</name>
</gene>
<name>A0A9D3WS63_9SAUR</name>
<keyword evidence="2" id="KW-1185">Reference proteome</keyword>
<comment type="caution">
    <text evidence="1">The sequence shown here is derived from an EMBL/GenBank/DDBJ whole genome shotgun (WGS) entry which is preliminary data.</text>
</comment>
<dbReference type="AlphaFoldDB" id="A0A9D3WS63"/>
<accession>A0A9D3WS63</accession>
<organism evidence="1 2">
    <name type="scientific">Mauremys mutica</name>
    <name type="common">yellowpond turtle</name>
    <dbReference type="NCBI Taxonomy" id="74926"/>
    <lineage>
        <taxon>Eukaryota</taxon>
        <taxon>Metazoa</taxon>
        <taxon>Chordata</taxon>
        <taxon>Craniata</taxon>
        <taxon>Vertebrata</taxon>
        <taxon>Euteleostomi</taxon>
        <taxon>Archelosauria</taxon>
        <taxon>Testudinata</taxon>
        <taxon>Testudines</taxon>
        <taxon>Cryptodira</taxon>
        <taxon>Durocryptodira</taxon>
        <taxon>Testudinoidea</taxon>
        <taxon>Geoemydidae</taxon>
        <taxon>Geoemydinae</taxon>
        <taxon>Mauremys</taxon>
    </lineage>
</organism>
<dbReference type="EMBL" id="JAHDVG010000487">
    <property type="protein sequence ID" value="KAH1166999.1"/>
    <property type="molecule type" value="Genomic_DNA"/>
</dbReference>
<evidence type="ECO:0000313" key="1">
    <source>
        <dbReference type="EMBL" id="KAH1166999.1"/>
    </source>
</evidence>
<protein>
    <submittedName>
        <fullName evidence="1">Uncharacterized protein</fullName>
    </submittedName>
</protein>